<dbReference type="GeneID" id="17286982"/>
<feature type="domain" description="Glycoside hydrolase family 5" evidence="6">
    <location>
        <begin position="17"/>
        <end position="285"/>
    </location>
</feature>
<evidence type="ECO:0000259" key="6">
    <source>
        <dbReference type="Pfam" id="PF00150"/>
    </source>
</evidence>
<organism evidence="7 8">
    <name type="scientific">Emiliania huxleyi (strain CCMP1516)</name>
    <dbReference type="NCBI Taxonomy" id="280463"/>
    <lineage>
        <taxon>Eukaryota</taxon>
        <taxon>Haptista</taxon>
        <taxon>Haptophyta</taxon>
        <taxon>Prymnesiophyceae</taxon>
        <taxon>Isochrysidales</taxon>
        <taxon>Noelaerhabdaceae</taxon>
        <taxon>Emiliania</taxon>
    </lineage>
</organism>
<dbReference type="AlphaFoldDB" id="A0A0D3L127"/>
<reference evidence="8" key="1">
    <citation type="journal article" date="2013" name="Nature">
        <title>Pan genome of the phytoplankton Emiliania underpins its global distribution.</title>
        <authorList>
            <person name="Read B.A."/>
            <person name="Kegel J."/>
            <person name="Klute M.J."/>
            <person name="Kuo A."/>
            <person name="Lefebvre S.C."/>
            <person name="Maumus F."/>
            <person name="Mayer C."/>
            <person name="Miller J."/>
            <person name="Monier A."/>
            <person name="Salamov A."/>
            <person name="Young J."/>
            <person name="Aguilar M."/>
            <person name="Claverie J.M."/>
            <person name="Frickenhaus S."/>
            <person name="Gonzalez K."/>
            <person name="Herman E.K."/>
            <person name="Lin Y.C."/>
            <person name="Napier J."/>
            <person name="Ogata H."/>
            <person name="Sarno A.F."/>
            <person name="Shmutz J."/>
            <person name="Schroeder D."/>
            <person name="de Vargas C."/>
            <person name="Verret F."/>
            <person name="von Dassow P."/>
            <person name="Valentin K."/>
            <person name="Van de Peer Y."/>
            <person name="Wheeler G."/>
            <person name="Dacks J.B."/>
            <person name="Delwiche C.F."/>
            <person name="Dyhrman S.T."/>
            <person name="Glockner G."/>
            <person name="John U."/>
            <person name="Richards T."/>
            <person name="Worden A.Z."/>
            <person name="Zhang X."/>
            <person name="Grigoriev I.V."/>
            <person name="Allen A.E."/>
            <person name="Bidle K."/>
            <person name="Borodovsky M."/>
            <person name="Bowler C."/>
            <person name="Brownlee C."/>
            <person name="Cock J.M."/>
            <person name="Elias M."/>
            <person name="Gladyshev V.N."/>
            <person name="Groth M."/>
            <person name="Guda C."/>
            <person name="Hadaegh A."/>
            <person name="Iglesias-Rodriguez M.D."/>
            <person name="Jenkins J."/>
            <person name="Jones B.M."/>
            <person name="Lawson T."/>
            <person name="Leese F."/>
            <person name="Lindquist E."/>
            <person name="Lobanov A."/>
            <person name="Lomsadze A."/>
            <person name="Malik S.B."/>
            <person name="Marsh M.E."/>
            <person name="Mackinder L."/>
            <person name="Mock T."/>
            <person name="Mueller-Roeber B."/>
            <person name="Pagarete A."/>
            <person name="Parker M."/>
            <person name="Probert I."/>
            <person name="Quesneville H."/>
            <person name="Raines C."/>
            <person name="Rensing S.A."/>
            <person name="Riano-Pachon D.M."/>
            <person name="Richier S."/>
            <person name="Rokitta S."/>
            <person name="Shiraiwa Y."/>
            <person name="Soanes D.M."/>
            <person name="van der Giezen M."/>
            <person name="Wahlund T.M."/>
            <person name="Williams B."/>
            <person name="Wilson W."/>
            <person name="Wolfe G."/>
            <person name="Wurch L.L."/>
        </authorList>
    </citation>
    <scope>NUCLEOTIDE SEQUENCE</scope>
</reference>
<accession>A0A0D3L127</accession>
<dbReference type="InterPro" id="IPR017853">
    <property type="entry name" value="GH"/>
</dbReference>
<evidence type="ECO:0000313" key="7">
    <source>
        <dbReference type="EnsemblProtists" id="EOD41712"/>
    </source>
</evidence>
<reference evidence="7" key="2">
    <citation type="submission" date="2024-10" db="UniProtKB">
        <authorList>
            <consortium name="EnsemblProtists"/>
        </authorList>
    </citation>
    <scope>IDENTIFICATION</scope>
</reference>
<dbReference type="Pfam" id="PF00150">
    <property type="entry name" value="Cellulase"/>
    <property type="match status" value="1"/>
</dbReference>
<dbReference type="HOGENOM" id="CLU_018668_1_0_1"/>
<dbReference type="InterPro" id="IPR050386">
    <property type="entry name" value="Glycosyl_hydrolase_5"/>
</dbReference>
<dbReference type="Proteomes" id="UP000013827">
    <property type="component" value="Unassembled WGS sequence"/>
</dbReference>
<dbReference type="GO" id="GO:0009251">
    <property type="term" value="P:glucan catabolic process"/>
    <property type="evidence" value="ECO:0007669"/>
    <property type="project" value="TreeGrafter"/>
</dbReference>
<keyword evidence="8" id="KW-1185">Reference proteome</keyword>
<keyword evidence="3 5" id="KW-0378">Hydrolase</keyword>
<dbReference type="eggNOG" id="ENOG502RFQF">
    <property type="taxonomic scope" value="Eukaryota"/>
</dbReference>
<proteinExistence type="inferred from homology"/>
<dbReference type="GO" id="GO:0008422">
    <property type="term" value="F:beta-glucosidase activity"/>
    <property type="evidence" value="ECO:0007669"/>
    <property type="project" value="TreeGrafter"/>
</dbReference>
<evidence type="ECO:0000313" key="8">
    <source>
        <dbReference type="Proteomes" id="UP000013827"/>
    </source>
</evidence>
<dbReference type="PANTHER" id="PTHR31297:SF17">
    <property type="entry name" value="ENDOGLUCANASE"/>
    <property type="match status" value="1"/>
</dbReference>
<dbReference type="EnsemblProtists" id="EOD41712">
    <property type="protein sequence ID" value="EOD41712"/>
    <property type="gene ID" value="EMIHUDRAFT_194181"/>
</dbReference>
<dbReference type="KEGG" id="ehx:EMIHUDRAFT_194181"/>
<evidence type="ECO:0000256" key="3">
    <source>
        <dbReference type="ARBA" id="ARBA00022801"/>
    </source>
</evidence>
<keyword evidence="2" id="KW-0732">Signal</keyword>
<evidence type="ECO:0000256" key="4">
    <source>
        <dbReference type="ARBA" id="ARBA00023295"/>
    </source>
</evidence>
<dbReference type="GO" id="GO:0005576">
    <property type="term" value="C:extracellular region"/>
    <property type="evidence" value="ECO:0007669"/>
    <property type="project" value="TreeGrafter"/>
</dbReference>
<sequence>MGMGINLGNVLDAPKEGQWAAPAEERYFDSYAAAGFRSVRVPCRWSQHTSTTPPYITAHNPFLARVFEVAGWSISRKLRTVINAHHDDWLDGAADDAAFTRALDRLVAIWRTVGERFAHVPDNLLAFEVYNEPHLNMTTRWLNRMNAAVLAAIRETSPTRTVFLGGLRWMNPHWIVTNPDAIDLLPEPAPSDPHVALEAPVHSYNPFDFCGGDGGRPPRVHSWPVGAVEDWATQLHAWAERRNVSILLGEFGCTRRQSNASGRLAWYAASAAAVARHGFAATVWDDSGDFAVWDRKTGAWDEAVLRALGLEGAATSPARGWPGFPAARGMDGLPPLLGDTRLPGPSWRPFDYGQGGSLGGEVVRGRGAQVA</sequence>
<dbReference type="PaxDb" id="2903-EOD41712"/>
<dbReference type="InterPro" id="IPR001547">
    <property type="entry name" value="Glyco_hydro_5"/>
</dbReference>
<dbReference type="OMA" id="WAYWEFC"/>
<comment type="similarity">
    <text evidence="1 5">Belongs to the glycosyl hydrolase 5 (cellulase A) family.</text>
</comment>
<dbReference type="GO" id="GO:0009986">
    <property type="term" value="C:cell surface"/>
    <property type="evidence" value="ECO:0007669"/>
    <property type="project" value="TreeGrafter"/>
</dbReference>
<dbReference type="PANTHER" id="PTHR31297">
    <property type="entry name" value="GLUCAN ENDO-1,6-BETA-GLUCOSIDASE B"/>
    <property type="match status" value="1"/>
</dbReference>
<evidence type="ECO:0000256" key="1">
    <source>
        <dbReference type="ARBA" id="ARBA00005641"/>
    </source>
</evidence>
<evidence type="ECO:0000256" key="5">
    <source>
        <dbReference type="RuleBase" id="RU361153"/>
    </source>
</evidence>
<evidence type="ECO:0000256" key="2">
    <source>
        <dbReference type="ARBA" id="ARBA00022729"/>
    </source>
</evidence>
<dbReference type="RefSeq" id="XP_005794141.1">
    <property type="nucleotide sequence ID" value="XM_005794084.1"/>
</dbReference>
<dbReference type="SUPFAM" id="SSF51445">
    <property type="entry name" value="(Trans)glycosidases"/>
    <property type="match status" value="1"/>
</dbReference>
<dbReference type="InterPro" id="IPR018087">
    <property type="entry name" value="Glyco_hydro_5_CS"/>
</dbReference>
<protein>
    <recommendedName>
        <fullName evidence="6">Glycoside hydrolase family 5 domain-containing protein</fullName>
    </recommendedName>
</protein>
<keyword evidence="4 5" id="KW-0326">Glycosidase</keyword>
<name>A0A0D3L127_EMIH1</name>
<dbReference type="PROSITE" id="PS00659">
    <property type="entry name" value="GLYCOSYL_HYDROL_F5"/>
    <property type="match status" value="1"/>
</dbReference>
<dbReference type="STRING" id="2903.R1E2R1"/>
<dbReference type="Gene3D" id="3.20.20.80">
    <property type="entry name" value="Glycosidases"/>
    <property type="match status" value="1"/>
</dbReference>